<keyword evidence="9" id="KW-0443">Lipid metabolism</keyword>
<organism evidence="17 18">
    <name type="scientific">Pichia inconspicua</name>
    <dbReference type="NCBI Taxonomy" id="52247"/>
    <lineage>
        <taxon>Eukaryota</taxon>
        <taxon>Fungi</taxon>
        <taxon>Dikarya</taxon>
        <taxon>Ascomycota</taxon>
        <taxon>Saccharomycotina</taxon>
        <taxon>Pichiomycetes</taxon>
        <taxon>Pichiales</taxon>
        <taxon>Pichiaceae</taxon>
        <taxon>Pichia</taxon>
    </lineage>
</organism>
<evidence type="ECO:0000256" key="12">
    <source>
        <dbReference type="ARBA" id="ARBA00051240"/>
    </source>
</evidence>
<dbReference type="NCBIfam" id="TIGR01787">
    <property type="entry name" value="squalene_cyclas"/>
    <property type="match status" value="1"/>
</dbReference>
<keyword evidence="7" id="KW-0256">Endoplasmic reticulum</keyword>
<keyword evidence="4" id="KW-0444">Lipid biosynthesis</keyword>
<dbReference type="GO" id="GO:0005811">
    <property type="term" value="C:lipid droplet"/>
    <property type="evidence" value="ECO:0007669"/>
    <property type="project" value="UniProtKB-SubCell"/>
</dbReference>
<accession>A0A4T0X7G1</accession>
<comment type="subcellular location">
    <subcellularLocation>
        <location evidence="1">Endoplasmic reticulum membrane</location>
        <topology evidence="1">Peripheral membrane protein</topology>
    </subcellularLocation>
    <subcellularLocation>
        <location evidence="2">Lipid droplet</location>
    </subcellularLocation>
</comment>
<evidence type="ECO:0000256" key="13">
    <source>
        <dbReference type="ARBA" id="ARBA00060682"/>
    </source>
</evidence>
<comment type="pathway">
    <text evidence="13">Terpene metabolism; lanosterol biosynthesis; lanosterol from farnesyl diphosphate: step 3/3.</text>
</comment>
<reference evidence="17 18" key="1">
    <citation type="journal article" date="2019" name="Front. Genet.">
        <title>Whole-Genome Sequencing of the Opportunistic Yeast Pathogen Candida inconspicua Uncovers Its Hybrid Origin.</title>
        <authorList>
            <person name="Mixao V."/>
            <person name="Hansen A.P."/>
            <person name="Saus E."/>
            <person name="Boekhout T."/>
            <person name="Lass-Florl C."/>
            <person name="Gabaldon T."/>
        </authorList>
    </citation>
    <scope>NUCLEOTIDE SEQUENCE [LARGE SCALE GENOMIC DNA]</scope>
    <source>
        <strain evidence="17 18">CBS 180</strain>
    </source>
</reference>
<evidence type="ECO:0000256" key="2">
    <source>
        <dbReference type="ARBA" id="ARBA00004502"/>
    </source>
</evidence>
<dbReference type="InterPro" id="IPR018333">
    <property type="entry name" value="Squalene_cyclase"/>
</dbReference>
<evidence type="ECO:0000259" key="16">
    <source>
        <dbReference type="Pfam" id="PF13249"/>
    </source>
</evidence>
<evidence type="ECO:0000256" key="7">
    <source>
        <dbReference type="ARBA" id="ARBA00022824"/>
    </source>
</evidence>
<dbReference type="SUPFAM" id="SSF48239">
    <property type="entry name" value="Terpenoid cyclases/Protein prenyltransferases"/>
    <property type="match status" value="2"/>
</dbReference>
<dbReference type="GO" id="GO:0006696">
    <property type="term" value="P:ergosterol biosynthetic process"/>
    <property type="evidence" value="ECO:0007669"/>
    <property type="project" value="UniProtKB-ARBA"/>
</dbReference>
<dbReference type="GO" id="GO:0000250">
    <property type="term" value="F:lanosterol synthase activity"/>
    <property type="evidence" value="ECO:0007669"/>
    <property type="project" value="UniProtKB-EC"/>
</dbReference>
<evidence type="ECO:0000256" key="11">
    <source>
        <dbReference type="ARBA" id="ARBA00023235"/>
    </source>
</evidence>
<dbReference type="Proteomes" id="UP000307173">
    <property type="component" value="Unassembled WGS sequence"/>
</dbReference>
<dbReference type="InterPro" id="IPR032697">
    <property type="entry name" value="SQ_cyclase_N"/>
</dbReference>
<evidence type="ECO:0000256" key="3">
    <source>
        <dbReference type="ARBA" id="ARBA00009755"/>
    </source>
</evidence>
<feature type="domain" description="Squalene cyclase C-terminal" evidence="15">
    <location>
        <begin position="379"/>
        <end position="715"/>
    </location>
</feature>
<keyword evidence="8" id="KW-0752">Steroid biosynthesis</keyword>
<dbReference type="CDD" id="cd02892">
    <property type="entry name" value="SQCY_1"/>
    <property type="match status" value="1"/>
</dbReference>
<evidence type="ECO:0000259" key="15">
    <source>
        <dbReference type="Pfam" id="PF13243"/>
    </source>
</evidence>
<evidence type="ECO:0000256" key="8">
    <source>
        <dbReference type="ARBA" id="ARBA00022955"/>
    </source>
</evidence>
<evidence type="ECO:0000256" key="14">
    <source>
        <dbReference type="RuleBase" id="RU362003"/>
    </source>
</evidence>
<evidence type="ECO:0000313" key="17">
    <source>
        <dbReference type="EMBL" id="TID31027.1"/>
    </source>
</evidence>
<evidence type="ECO:0000256" key="6">
    <source>
        <dbReference type="ARBA" id="ARBA00022737"/>
    </source>
</evidence>
<feature type="domain" description="Squalene cyclase N-terminal" evidence="16">
    <location>
        <begin position="80"/>
        <end position="352"/>
    </location>
</feature>
<dbReference type="AlphaFoldDB" id="A0A4T0X7G1"/>
<dbReference type="PANTHER" id="PTHR11764">
    <property type="entry name" value="TERPENE CYCLASE/MUTASE FAMILY MEMBER"/>
    <property type="match status" value="1"/>
</dbReference>
<dbReference type="FunFam" id="1.50.10.20:FF:000027">
    <property type="entry name" value="Terpene cyclase/mutase family member"/>
    <property type="match status" value="1"/>
</dbReference>
<dbReference type="Pfam" id="PF13249">
    <property type="entry name" value="SQHop_cyclase_N"/>
    <property type="match status" value="1"/>
</dbReference>
<dbReference type="Pfam" id="PF13243">
    <property type="entry name" value="SQHop_cyclase_C"/>
    <property type="match status" value="1"/>
</dbReference>
<comment type="caution">
    <text evidence="17">The sequence shown here is derived from an EMBL/GenBank/DDBJ whole genome shotgun (WGS) entry which is preliminary data.</text>
</comment>
<dbReference type="STRING" id="52247.A0A4T0X7G1"/>
<dbReference type="PANTHER" id="PTHR11764:SF20">
    <property type="entry name" value="LANOSTEROL SYNTHASE"/>
    <property type="match status" value="1"/>
</dbReference>
<proteinExistence type="inferred from homology"/>
<evidence type="ECO:0000256" key="4">
    <source>
        <dbReference type="ARBA" id="ARBA00022516"/>
    </source>
</evidence>
<dbReference type="GO" id="GO:0005789">
    <property type="term" value="C:endoplasmic reticulum membrane"/>
    <property type="evidence" value="ECO:0007669"/>
    <property type="project" value="UniProtKB-SubCell"/>
</dbReference>
<name>A0A4T0X7G1_9ASCO</name>
<evidence type="ECO:0000313" key="18">
    <source>
        <dbReference type="Proteomes" id="UP000307173"/>
    </source>
</evidence>
<dbReference type="InterPro" id="IPR032696">
    <property type="entry name" value="SQ_cyclase_C"/>
</dbReference>
<keyword evidence="18" id="KW-1185">Reference proteome</keyword>
<dbReference type="InterPro" id="IPR002365">
    <property type="entry name" value="Terpene_synthase_CS"/>
</dbReference>
<keyword evidence="11 14" id="KW-0413">Isomerase</keyword>
<evidence type="ECO:0000256" key="9">
    <source>
        <dbReference type="ARBA" id="ARBA00023098"/>
    </source>
</evidence>
<keyword evidence="10" id="KW-0472">Membrane</keyword>
<dbReference type="GO" id="GO:0016104">
    <property type="term" value="P:triterpenoid biosynthetic process"/>
    <property type="evidence" value="ECO:0007669"/>
    <property type="project" value="InterPro"/>
</dbReference>
<comment type="catalytic activity">
    <reaction evidence="12">
        <text>(S)-2,3-epoxysqualene = lanosterol</text>
        <dbReference type="Rhea" id="RHEA:14621"/>
        <dbReference type="ChEBI" id="CHEBI:15441"/>
        <dbReference type="ChEBI" id="CHEBI:16521"/>
        <dbReference type="EC" id="5.4.99.7"/>
    </reaction>
    <physiologicalReaction direction="left-to-right" evidence="12">
        <dbReference type="Rhea" id="RHEA:14622"/>
    </physiologicalReaction>
</comment>
<dbReference type="FunFam" id="1.50.10.20:FF:000003">
    <property type="entry name" value="Terpene cyclase/mutase family member"/>
    <property type="match status" value="1"/>
</dbReference>
<evidence type="ECO:0000256" key="5">
    <source>
        <dbReference type="ARBA" id="ARBA00022677"/>
    </source>
</evidence>
<dbReference type="Gene3D" id="1.50.10.20">
    <property type="match status" value="2"/>
</dbReference>
<keyword evidence="6" id="KW-0677">Repeat</keyword>
<dbReference type="EC" id="5.4.99.-" evidence="14"/>
<comment type="similarity">
    <text evidence="3 14">Belongs to the terpene cyclase/mutase family.</text>
</comment>
<dbReference type="SFLD" id="SFLDG01016">
    <property type="entry name" value="Prenyltransferase_Like_2"/>
    <property type="match status" value="1"/>
</dbReference>
<evidence type="ECO:0000256" key="1">
    <source>
        <dbReference type="ARBA" id="ARBA00004406"/>
    </source>
</evidence>
<dbReference type="InterPro" id="IPR008930">
    <property type="entry name" value="Terpenoid_cyclase/PrenylTrfase"/>
</dbReference>
<sequence>MYSDDIGCPKSDFSKWRLRTTPLGAQKWEYDPHDPHDTQDNLTKYLLGMPDFEPPKHNKPTPETILEATKWGADFFKSIQDPKSGTWPVQYKGPMFMTIGYVVCSYFTKTPIPEHEKQELIRYIVNTAHPVDGGWGLHEVDKSTCFGTTINYVILRLLGVPPDHPTCMKARKTLHKLSGALGNPHWGKAWLAVLNLYNWDGVNPAPTELFALPYSLPIHPMKWWVHTRAIYVPLGYLSTARIQCELDDTLRAIRTEIFVQDFDKIDWSRHRNNVCGVDLYYPHTKILDTVNSLMVTYEKWIRPKCVLEYSNKKAYELILKELKNTEYLGIAPVSAAFNSVVLYHVQGPNGEDFKKSMARYKECLFLGPSGLTVMGTNGSQVWDSAFFIQYFFNAGLAELPQYHEVIVNSFRFLVRSQFDTECEPGSFRDKRKGAWPFSTKEQGYTVSDCTAESIKAIIMVMNSPAFADVHQEYELEKLHDAVDVLLSLQNVGSFEFGSFSTYEKIKATPLLELINPAEVFGNIMVEYPYVECTDSSVLGLSYFNKHSQYRDADIKLAISRAIDYIIHSQRPDGSWYGCWGICFTYAGMFALEALHEVGSTYANSDVVKRGCDFLVSRQLEDGGWGESMKSSETHTYVSTKESLVVQTAWALIGLLLAEYPNKEVIRNAVNLITRRQRETGEWKFEQVEGVFNHSCAIEYPNYKFLFPIKALGLYVKRYGDEPL</sequence>
<dbReference type="EMBL" id="SELW01000055">
    <property type="protein sequence ID" value="TID31027.1"/>
    <property type="molecule type" value="Genomic_DNA"/>
</dbReference>
<protein>
    <recommendedName>
        <fullName evidence="14">Terpene cyclase/mutase family member</fullName>
        <ecNumber evidence="14">5.4.99.-</ecNumber>
    </recommendedName>
</protein>
<dbReference type="OrthoDB" id="21502at2759"/>
<keyword evidence="5" id="KW-0551">Lipid droplet</keyword>
<evidence type="ECO:0000256" key="10">
    <source>
        <dbReference type="ARBA" id="ARBA00023136"/>
    </source>
</evidence>
<dbReference type="PROSITE" id="PS01074">
    <property type="entry name" value="TERPENE_SYNTHASES"/>
    <property type="match status" value="1"/>
</dbReference>
<gene>
    <name evidence="17" type="ORF">CANINC_000388</name>
</gene>